<keyword evidence="3" id="KW-0967">Endosome</keyword>
<feature type="region of interest" description="Disordered" evidence="6">
    <location>
        <begin position="944"/>
        <end position="999"/>
    </location>
</feature>
<feature type="region of interest" description="Disordered" evidence="6">
    <location>
        <begin position="896"/>
        <end position="924"/>
    </location>
</feature>
<feature type="region of interest" description="Disordered" evidence="6">
    <location>
        <begin position="256"/>
        <end position="402"/>
    </location>
</feature>
<evidence type="ECO:0000256" key="6">
    <source>
        <dbReference type="SAM" id="MobiDB-lite"/>
    </source>
</evidence>
<feature type="region of interest" description="Disordered" evidence="6">
    <location>
        <begin position="538"/>
        <end position="841"/>
    </location>
</feature>
<dbReference type="InterPro" id="IPR022735">
    <property type="entry name" value="bMERB_dom"/>
</dbReference>
<feature type="compositionally biased region" description="Acidic residues" evidence="6">
    <location>
        <begin position="985"/>
        <end position="999"/>
    </location>
</feature>
<keyword evidence="10" id="KW-1185">Reference proteome</keyword>
<dbReference type="Pfam" id="PF12130">
    <property type="entry name" value="bMERB_dom"/>
    <property type="match status" value="1"/>
</dbReference>
<protein>
    <submittedName>
        <fullName evidence="11">EH domain-binding protein 1-like isoform X1</fullName>
    </submittedName>
</protein>
<dbReference type="STRING" id="7574.A0A1S3H1S0"/>
<dbReference type="InterPro" id="IPR050540">
    <property type="entry name" value="F-actin_Monoox_Mical"/>
</dbReference>
<dbReference type="PROSITE" id="PS51848">
    <property type="entry name" value="BMERB"/>
    <property type="match status" value="1"/>
</dbReference>
<feature type="compositionally biased region" description="Basic and acidic residues" evidence="6">
    <location>
        <begin position="799"/>
        <end position="828"/>
    </location>
</feature>
<dbReference type="SUPFAM" id="SSF47576">
    <property type="entry name" value="Calponin-homology domain, CH-domain"/>
    <property type="match status" value="1"/>
</dbReference>
<evidence type="ECO:0000256" key="4">
    <source>
        <dbReference type="ARBA" id="ARBA00023054"/>
    </source>
</evidence>
<sequence length="1187" mass="134378">MSVWKRLQRVGKRASKFQFTASYQELTVEVTKKWQPNKLLVVWTRRSRRKATEAHQWEPTIRNPYLGSVVWSVPENVEIQVTLFRDNKQVEFEDKDWTFVIEDQDKKGRRRVLASKNVNMREFASQIPTQTELKLKLKPASKKVVSATLQLTVSCVFLREGKATDEDMQSIASLMSIGRPDIGNIDDFDDEQDEANASKFSELAAKLDSLNDEEDDLNPFGDPDLPEQAASQPPIFATCSGTPKKKIITIAEGLSPFDEEGNENNPFNEPSNPFEESLDSLNPFNESKAEAASKNPFETSTEEEEYRHMHPLNRNASYDKKGNVERPMYTGTPPATPPEERKVLKPITPPSTPPEERKAKEQKLRLQKSKTLGHTPPKADRAALEPLNLNQNVPGTGQKSKGQFSPAMDLITWCQEVTKGHKGVKVTNMTTSWRNGLAFCAVIHYFRPDLIDFDSLSPHDIKGNNKKAFDAAASLGIPKVMEPSDMQLLAVPDKLSVMTYLYQLRAFFTGQSLEVHQIGTSANESTYTVGEFDTDSSARISKEMYGKETESKEKKPFRKGKSPTKDKRQSVKDDTTVKNSTARKAQTLPKRLPTDERFMYDSRSSEERSTTSEDRSKSSKSPSPAVELPAPVTQVQLSTDNVEKPKLMTRKQYYNPFDSSDDEEEETKPSVSSDVVDNGAKKEEISATPAAPVAVVEKEASAVQESTPKSETQAAKQHRYRKKRDAPKPPVQKESSAKESMENKERTKEQSSTKTKSRHLPSVPASKSEPALKTVAARSPVQSPTTPQEAGPYQRQKSRHDELKDRARQLLEQARMDAASHNHPENRTIVRGQEVTTSMKVNDEVRQQQLRERARQLISEARASSGKPEVKNITEIISDNSKRAERLGVKFYQFKRNSLGRRDVETSEKDNNPPAADASTATDGRLKKLMLSRPQLATTLATTAAKLEASQNNTKEEIRRPSGERTSPVKPATPSKDELNSGGESESEGESGESDNIEDLLDTNEYVNNEMAALEREQKQIDRRAAEVEKALRKVMDDDLDVLEPILDPDERHRSLRNPDCIENGASKAEEERLLQEWFLLVNKKNALIRRQMQLNILEKEDDLERRFELLNRELRQMMAIEEWEKTEAQKRREKLLLDELIGIVNKRDELVQHLDSQERAIEQDEQLEKEIRNKQLVKEEKSCSIQ</sequence>
<feature type="domain" description="C2 NT-type" evidence="8">
    <location>
        <begin position="7"/>
        <end position="157"/>
    </location>
</feature>
<feature type="coiled-coil region" evidence="5">
    <location>
        <begin position="1148"/>
        <end position="1175"/>
    </location>
</feature>
<dbReference type="SMART" id="SM01203">
    <property type="entry name" value="DUF3585"/>
    <property type="match status" value="1"/>
</dbReference>
<dbReference type="FunCoup" id="A0A1S3H1S0">
    <property type="interactions" value="1301"/>
</dbReference>
<feature type="compositionally biased region" description="Basic and acidic residues" evidence="6">
    <location>
        <begin position="954"/>
        <end position="963"/>
    </location>
</feature>
<dbReference type="CDD" id="cd21254">
    <property type="entry name" value="CH_EHBP1"/>
    <property type="match status" value="1"/>
</dbReference>
<dbReference type="InterPro" id="IPR019448">
    <property type="entry name" value="NT-C2"/>
</dbReference>
<dbReference type="KEGG" id="lak:106150693"/>
<feature type="compositionally biased region" description="Polar residues" evidence="6">
    <location>
        <begin position="388"/>
        <end position="402"/>
    </location>
</feature>
<evidence type="ECO:0000256" key="1">
    <source>
        <dbReference type="ARBA" id="ARBA00004177"/>
    </source>
</evidence>
<feature type="domain" description="BMERB" evidence="9">
    <location>
        <begin position="993"/>
        <end position="1171"/>
    </location>
</feature>
<dbReference type="PROSITE" id="PS50021">
    <property type="entry name" value="CH"/>
    <property type="match status" value="1"/>
</dbReference>
<dbReference type="GeneID" id="106150693"/>
<dbReference type="PANTHER" id="PTHR23167:SF46">
    <property type="entry name" value="EPS15 HOMOLOGY DOMAIN CONTAINING PROTEIN-BINDING PROTEIN 1, ISOFORM F"/>
    <property type="match status" value="1"/>
</dbReference>
<feature type="compositionally biased region" description="Basic and acidic residues" evidence="6">
    <location>
        <begin position="540"/>
        <end position="554"/>
    </location>
</feature>
<reference evidence="11" key="1">
    <citation type="submission" date="2025-08" db="UniProtKB">
        <authorList>
            <consortium name="RefSeq"/>
        </authorList>
    </citation>
    <scope>IDENTIFICATION</scope>
    <source>
        <tissue evidence="11">Gonads</tissue>
    </source>
</reference>
<keyword evidence="4 5" id="KW-0175">Coiled coil</keyword>
<comment type="subcellular location">
    <subcellularLocation>
        <location evidence="1">Endosome</location>
    </subcellularLocation>
</comment>
<dbReference type="PANTHER" id="PTHR23167">
    <property type="entry name" value="CALPONIN HOMOLOGY DOMAIN-CONTAINING PROTEIN DDB_G0272472-RELATED"/>
    <property type="match status" value="1"/>
</dbReference>
<dbReference type="InterPro" id="IPR036872">
    <property type="entry name" value="CH_dom_sf"/>
</dbReference>
<name>A0A1S3H1S0_LINAN</name>
<evidence type="ECO:0000256" key="3">
    <source>
        <dbReference type="ARBA" id="ARBA00022753"/>
    </source>
</evidence>
<dbReference type="GO" id="GO:0005768">
    <property type="term" value="C:endosome"/>
    <property type="evidence" value="ECO:0007669"/>
    <property type="project" value="UniProtKB-SubCell"/>
</dbReference>
<feature type="compositionally biased region" description="Polar residues" evidence="6">
    <location>
        <begin position="704"/>
        <end position="715"/>
    </location>
</feature>
<dbReference type="Proteomes" id="UP000085678">
    <property type="component" value="Unplaced"/>
</dbReference>
<evidence type="ECO:0000313" key="10">
    <source>
        <dbReference type="Proteomes" id="UP000085678"/>
    </source>
</evidence>
<evidence type="ECO:0000259" key="9">
    <source>
        <dbReference type="PROSITE" id="PS51848"/>
    </source>
</evidence>
<accession>A0A1S3H1S0</accession>
<dbReference type="PROSITE" id="PS51840">
    <property type="entry name" value="C2_NT"/>
    <property type="match status" value="1"/>
</dbReference>
<proteinExistence type="predicted"/>
<evidence type="ECO:0000256" key="5">
    <source>
        <dbReference type="SAM" id="Coils"/>
    </source>
</evidence>
<dbReference type="FunFam" id="1.10.418.10:FF:000023">
    <property type="entry name" value="EH domain-binding protein 1 isoform X1"/>
    <property type="match status" value="1"/>
</dbReference>
<dbReference type="AlphaFoldDB" id="A0A1S3H1S0"/>
<dbReference type="Pfam" id="PF00307">
    <property type="entry name" value="CH"/>
    <property type="match status" value="1"/>
</dbReference>
<gene>
    <name evidence="11" type="primary">LOC106150693</name>
</gene>
<evidence type="ECO:0000259" key="7">
    <source>
        <dbReference type="PROSITE" id="PS50021"/>
    </source>
</evidence>
<feature type="compositionally biased region" description="Basic and acidic residues" evidence="6">
    <location>
        <begin position="735"/>
        <end position="751"/>
    </location>
</feature>
<evidence type="ECO:0000259" key="8">
    <source>
        <dbReference type="PROSITE" id="PS51840"/>
    </source>
</evidence>
<feature type="compositionally biased region" description="Low complexity" evidence="6">
    <location>
        <begin position="263"/>
        <end position="275"/>
    </location>
</feature>
<dbReference type="Gene3D" id="1.10.418.10">
    <property type="entry name" value="Calponin-like domain"/>
    <property type="match status" value="1"/>
</dbReference>
<evidence type="ECO:0000313" key="11">
    <source>
        <dbReference type="RefSeq" id="XP_013379084.1"/>
    </source>
</evidence>
<feature type="compositionally biased region" description="Basic and acidic residues" evidence="6">
    <location>
        <begin position="592"/>
        <end position="617"/>
    </location>
</feature>
<dbReference type="InterPro" id="IPR001715">
    <property type="entry name" value="CH_dom"/>
</dbReference>
<dbReference type="RefSeq" id="XP_013379084.1">
    <property type="nucleotide sequence ID" value="XM_013523630.2"/>
</dbReference>
<feature type="compositionally biased region" description="Basic and acidic residues" evidence="6">
    <location>
        <begin position="563"/>
        <end position="576"/>
    </location>
</feature>
<dbReference type="SMART" id="SM00033">
    <property type="entry name" value="CH"/>
    <property type="match status" value="1"/>
</dbReference>
<dbReference type="Pfam" id="PF10358">
    <property type="entry name" value="NT-C2"/>
    <property type="match status" value="1"/>
</dbReference>
<feature type="domain" description="Calponin-homology (CH)" evidence="7">
    <location>
        <begin position="404"/>
        <end position="509"/>
    </location>
</feature>
<feature type="compositionally biased region" description="Basic residues" evidence="6">
    <location>
        <begin position="716"/>
        <end position="725"/>
    </location>
</feature>
<feature type="compositionally biased region" description="Basic and acidic residues" evidence="6">
    <location>
        <begin position="354"/>
        <end position="364"/>
    </location>
</feature>
<dbReference type="InParanoid" id="A0A1S3H1S0"/>
<keyword evidence="2" id="KW-0597">Phosphoprotein</keyword>
<dbReference type="OrthoDB" id="5972258at2759"/>
<feature type="compositionally biased region" description="Basic and acidic residues" evidence="6">
    <location>
        <begin position="900"/>
        <end position="911"/>
    </location>
</feature>
<organism evidence="10 11">
    <name type="scientific">Lingula anatina</name>
    <name type="common">Brachiopod</name>
    <name type="synonym">Lingula unguis</name>
    <dbReference type="NCBI Taxonomy" id="7574"/>
    <lineage>
        <taxon>Eukaryota</taxon>
        <taxon>Metazoa</taxon>
        <taxon>Spiralia</taxon>
        <taxon>Lophotrochozoa</taxon>
        <taxon>Brachiopoda</taxon>
        <taxon>Linguliformea</taxon>
        <taxon>Lingulata</taxon>
        <taxon>Lingulida</taxon>
        <taxon>Linguloidea</taxon>
        <taxon>Lingulidae</taxon>
        <taxon>Lingula</taxon>
    </lineage>
</organism>
<evidence type="ECO:0000256" key="2">
    <source>
        <dbReference type="ARBA" id="ARBA00022553"/>
    </source>
</evidence>
<feature type="compositionally biased region" description="Low complexity" evidence="6">
    <location>
        <begin position="686"/>
        <end position="695"/>
    </location>
</feature>